<name>A0ABQ5B263_9ASTR</name>
<keyword evidence="3" id="KW-1185">Reference proteome</keyword>
<proteinExistence type="predicted"/>
<organism evidence="2 3">
    <name type="scientific">Tanacetum coccineum</name>
    <dbReference type="NCBI Taxonomy" id="301880"/>
    <lineage>
        <taxon>Eukaryota</taxon>
        <taxon>Viridiplantae</taxon>
        <taxon>Streptophyta</taxon>
        <taxon>Embryophyta</taxon>
        <taxon>Tracheophyta</taxon>
        <taxon>Spermatophyta</taxon>
        <taxon>Magnoliopsida</taxon>
        <taxon>eudicotyledons</taxon>
        <taxon>Gunneridae</taxon>
        <taxon>Pentapetalae</taxon>
        <taxon>asterids</taxon>
        <taxon>campanulids</taxon>
        <taxon>Asterales</taxon>
        <taxon>Asteraceae</taxon>
        <taxon>Asteroideae</taxon>
        <taxon>Anthemideae</taxon>
        <taxon>Anthemidinae</taxon>
        <taxon>Tanacetum</taxon>
    </lineage>
</organism>
<dbReference type="PANTHER" id="PTHR35046:SF23">
    <property type="entry name" value="NUCLEOTIDYLTRANSFERASE, RIBONUCLEASE H"/>
    <property type="match status" value="1"/>
</dbReference>
<evidence type="ECO:0008006" key="4">
    <source>
        <dbReference type="Google" id="ProtNLM"/>
    </source>
</evidence>
<sequence>MFQEMMQQQIEIERKEKMKRMDREVNSRVALNNSKRVAEDLKVLQICSQRASQITNTLGAYFAATNLCGGLGWNSYEHLVDLYTRGREKAEAEPTPLTVILMMPERLKGCIADPRNSCSAITAGSPAGRGGKTEPKHLGDEPIVQSFGGRNKAESETRGHQALTTCFVMNMTMEEVINEFDKLRMRCDVVEEEEQVVALFLGVLKPEIADINLKVDESADEFVFPDRGEAIGHPWQFDRKTKHDGFQNTYSFKKDGVNITLLPFDSRQTQAEGSNLFMKKTSFEGLMKTSPNVFTLVVVEENEIISEAPLQVQPLLREFADVIPDDIPLGLPAMRDI</sequence>
<reference evidence="2" key="2">
    <citation type="submission" date="2022-01" db="EMBL/GenBank/DDBJ databases">
        <authorList>
            <person name="Yamashiro T."/>
            <person name="Shiraishi A."/>
            <person name="Satake H."/>
            <person name="Nakayama K."/>
        </authorList>
    </citation>
    <scope>NUCLEOTIDE SEQUENCE</scope>
</reference>
<protein>
    <recommendedName>
        <fullName evidence="4">Reverse transcriptase domain-containing protein</fullName>
    </recommendedName>
</protein>
<accession>A0ABQ5B263</accession>
<evidence type="ECO:0000256" key="1">
    <source>
        <dbReference type="SAM" id="MobiDB-lite"/>
    </source>
</evidence>
<dbReference type="PANTHER" id="PTHR35046">
    <property type="entry name" value="ZINC KNUCKLE (CCHC-TYPE) FAMILY PROTEIN"/>
    <property type="match status" value="1"/>
</dbReference>
<comment type="caution">
    <text evidence="2">The sequence shown here is derived from an EMBL/GenBank/DDBJ whole genome shotgun (WGS) entry which is preliminary data.</text>
</comment>
<evidence type="ECO:0000313" key="3">
    <source>
        <dbReference type="Proteomes" id="UP001151760"/>
    </source>
</evidence>
<dbReference type="Proteomes" id="UP001151760">
    <property type="component" value="Unassembled WGS sequence"/>
</dbReference>
<reference evidence="2" key="1">
    <citation type="journal article" date="2022" name="Int. J. Mol. Sci.">
        <title>Draft Genome of Tanacetum Coccineum: Genomic Comparison of Closely Related Tanacetum-Family Plants.</title>
        <authorList>
            <person name="Yamashiro T."/>
            <person name="Shiraishi A."/>
            <person name="Nakayama K."/>
            <person name="Satake H."/>
        </authorList>
    </citation>
    <scope>NUCLEOTIDE SEQUENCE</scope>
</reference>
<dbReference type="EMBL" id="BQNB010012799">
    <property type="protein sequence ID" value="GJT08047.1"/>
    <property type="molecule type" value="Genomic_DNA"/>
</dbReference>
<feature type="compositionally biased region" description="Basic and acidic residues" evidence="1">
    <location>
        <begin position="131"/>
        <end position="140"/>
    </location>
</feature>
<evidence type="ECO:0000313" key="2">
    <source>
        <dbReference type="EMBL" id="GJT08047.1"/>
    </source>
</evidence>
<gene>
    <name evidence="2" type="ORF">Tco_0842509</name>
</gene>
<feature type="region of interest" description="Disordered" evidence="1">
    <location>
        <begin position="122"/>
        <end position="155"/>
    </location>
</feature>